<keyword evidence="4" id="KW-0413">Isomerase</keyword>
<comment type="caution">
    <text evidence="7">The sequence shown here is derived from an EMBL/GenBank/DDBJ whole genome shotgun (WGS) entry which is preliminary data.</text>
</comment>
<organism evidence="7 8">
    <name type="scientific">Biostraticola tofi</name>
    <dbReference type="NCBI Taxonomy" id="466109"/>
    <lineage>
        <taxon>Bacteria</taxon>
        <taxon>Pseudomonadati</taxon>
        <taxon>Pseudomonadota</taxon>
        <taxon>Gammaproteobacteria</taxon>
        <taxon>Enterobacterales</taxon>
        <taxon>Bruguierivoracaceae</taxon>
        <taxon>Biostraticola</taxon>
    </lineage>
</organism>
<name>A0A4R3YVA8_9GAMM</name>
<gene>
    <name evidence="7" type="ORF">EDC52_10674</name>
</gene>
<evidence type="ECO:0000313" key="8">
    <source>
        <dbReference type="Proteomes" id="UP000295719"/>
    </source>
</evidence>
<evidence type="ECO:0000256" key="1">
    <source>
        <dbReference type="ARBA" id="ARBA00000799"/>
    </source>
</evidence>
<keyword evidence="8" id="KW-1185">Reference proteome</keyword>
<dbReference type="NCBIfam" id="TIGR00543">
    <property type="entry name" value="isochor_syn"/>
    <property type="match status" value="1"/>
</dbReference>
<evidence type="ECO:0000259" key="6">
    <source>
        <dbReference type="Pfam" id="PF00425"/>
    </source>
</evidence>
<dbReference type="InterPro" id="IPR005801">
    <property type="entry name" value="ADC_synthase"/>
</dbReference>
<accession>A0A4R3YVA8</accession>
<dbReference type="EC" id="5.4.4.2" evidence="3"/>
<evidence type="ECO:0000256" key="3">
    <source>
        <dbReference type="ARBA" id="ARBA00012824"/>
    </source>
</evidence>
<sequence length="393" mass="42829">MTNTQPRNTAAGLFAPLDDRFFFMSPFKSLITEGCYRRISTPALGGDQLDGEFQQSIAQAMQAARAEGIERPLVVGAIPFDPASPSSLYVPRQWQFFDKQQARQQAARYPDNPLPAVSQTRPLPAKPEFINMVAAAIEALRGGTLDKVVLSRLLDISTAGPADAAQLLARLVTQNSESYNFHLPLPDGSRLLGASPELLLRKQGNQLFSQPLAGSAKRHTDDAGLDAATARQLLDSTKDRYEHRLVTQAMNATLQSRCTALSVPERPECISTSTLWHLATSIEGQVKDPRDNALSLACLLHPTPALSGFPHQAAQTLLSQLEPFDRQHFGGIVGWCDDQGNGEWVIAIRCGHIQGCQVRLFAGAGIVPDSSPESEWRETGVKLTTMLHAFGMH</sequence>
<reference evidence="7 8" key="1">
    <citation type="submission" date="2019-03" db="EMBL/GenBank/DDBJ databases">
        <title>Genomic Encyclopedia of Type Strains, Phase IV (KMG-IV): sequencing the most valuable type-strain genomes for metagenomic binning, comparative biology and taxonomic classification.</title>
        <authorList>
            <person name="Goeker M."/>
        </authorList>
    </citation>
    <scope>NUCLEOTIDE SEQUENCE [LARGE SCALE GENOMIC DNA]</scope>
    <source>
        <strain evidence="7 8">DSM 19580</strain>
    </source>
</reference>
<dbReference type="SUPFAM" id="SSF56322">
    <property type="entry name" value="ADC synthase"/>
    <property type="match status" value="1"/>
</dbReference>
<dbReference type="PANTHER" id="PTHR42839">
    <property type="entry name" value="ISOCHORISMATE SYNTHASE ENTC"/>
    <property type="match status" value="1"/>
</dbReference>
<evidence type="ECO:0000256" key="2">
    <source>
        <dbReference type="ARBA" id="ARBA00005297"/>
    </source>
</evidence>
<dbReference type="EMBL" id="SMCR01000006">
    <property type="protein sequence ID" value="TCV95143.1"/>
    <property type="molecule type" value="Genomic_DNA"/>
</dbReference>
<dbReference type="GO" id="GO:0008909">
    <property type="term" value="F:isochorismate synthase activity"/>
    <property type="evidence" value="ECO:0007669"/>
    <property type="project" value="UniProtKB-EC"/>
</dbReference>
<proteinExistence type="inferred from homology"/>
<dbReference type="Pfam" id="PF00425">
    <property type="entry name" value="Chorismate_bind"/>
    <property type="match status" value="1"/>
</dbReference>
<dbReference type="PANTHER" id="PTHR42839:SF2">
    <property type="entry name" value="ISOCHORISMATE SYNTHASE ENTC"/>
    <property type="match status" value="1"/>
</dbReference>
<dbReference type="RefSeq" id="WP_131865831.1">
    <property type="nucleotide sequence ID" value="NZ_SMCR01000006.1"/>
</dbReference>
<dbReference type="Gene3D" id="3.60.120.10">
    <property type="entry name" value="Anthranilate synthase"/>
    <property type="match status" value="1"/>
</dbReference>
<evidence type="ECO:0000313" key="7">
    <source>
        <dbReference type="EMBL" id="TCV95143.1"/>
    </source>
</evidence>
<evidence type="ECO:0000256" key="5">
    <source>
        <dbReference type="ARBA" id="ARBA00041564"/>
    </source>
</evidence>
<comment type="similarity">
    <text evidence="2">Belongs to the isochorismate synthase family.</text>
</comment>
<dbReference type="OrthoDB" id="9806579at2"/>
<dbReference type="InterPro" id="IPR015890">
    <property type="entry name" value="Chorismate_C"/>
</dbReference>
<evidence type="ECO:0000256" key="4">
    <source>
        <dbReference type="ARBA" id="ARBA00023235"/>
    </source>
</evidence>
<dbReference type="InterPro" id="IPR004561">
    <property type="entry name" value="IsoChor_synthase"/>
</dbReference>
<protein>
    <recommendedName>
        <fullName evidence="3">isochorismate synthase</fullName>
        <ecNumber evidence="3">5.4.4.2</ecNumber>
    </recommendedName>
    <alternativeName>
        <fullName evidence="5">Isochorismate mutase</fullName>
    </alternativeName>
</protein>
<dbReference type="AlphaFoldDB" id="A0A4R3YVA8"/>
<comment type="catalytic activity">
    <reaction evidence="1">
        <text>chorismate = isochorismate</text>
        <dbReference type="Rhea" id="RHEA:18985"/>
        <dbReference type="ChEBI" id="CHEBI:29748"/>
        <dbReference type="ChEBI" id="CHEBI:29780"/>
        <dbReference type="EC" id="5.4.4.2"/>
    </reaction>
</comment>
<dbReference type="Proteomes" id="UP000295719">
    <property type="component" value="Unassembled WGS sequence"/>
</dbReference>
<feature type="domain" description="Chorismate-utilising enzyme C-terminal" evidence="6">
    <location>
        <begin position="126"/>
        <end position="382"/>
    </location>
</feature>